<feature type="domain" description="Enoyl reductase (ER)" evidence="1">
    <location>
        <begin position="11"/>
        <end position="326"/>
    </location>
</feature>
<dbReference type="InterPro" id="IPR036291">
    <property type="entry name" value="NAD(P)-bd_dom_sf"/>
</dbReference>
<protein>
    <recommendedName>
        <fullName evidence="1">Enoyl reductase (ER) domain-containing protein</fullName>
    </recommendedName>
</protein>
<dbReference type="SUPFAM" id="SSF51735">
    <property type="entry name" value="NAD(P)-binding Rossmann-fold domains"/>
    <property type="match status" value="1"/>
</dbReference>
<name>A0A0X8JGM9_ACTRD</name>
<dbReference type="PANTHER" id="PTHR11695:SF294">
    <property type="entry name" value="RETICULON-4-INTERACTING PROTEIN 1, MITOCHONDRIAL"/>
    <property type="match status" value="1"/>
</dbReference>
<dbReference type="STRING" id="111015.AXF14_06630"/>
<dbReference type="CDD" id="cd05289">
    <property type="entry name" value="MDR_like_2"/>
    <property type="match status" value="1"/>
</dbReference>
<proteinExistence type="predicted"/>
<dbReference type="AlphaFoldDB" id="A0A0X8JGM9"/>
<sequence>MTRAVQYDHFGDPEVLRIVDVPAPEPAPGEVLIAVHSAGLNPIDVKTVAGAFPVRPAEALGRVRDPRRWLRHSFPRTLGRDFAGTITSLGDGVTGLSVGQEVCGTLRSAPTQASARGAVTELLAAPASDVIPRPEALPVAVAACLGVAAQTACGALRALDIEQGDTVVISGASGGVGSLAVQLAARRGARVIGIAGPASADRLRALGAEPVSYESDIAAQIARAAAERPVTKLLDCHGGYARLGLDLGLSGRSIATLVPSPLVVLRHVRFTGSRHALPGDLEQVADLAAAGTLVTPPTTPIPFDAHAIRQACSRLLDGRVTGKLVINLTDDNHDNQEGPSHGAA</sequence>
<dbReference type="SUPFAM" id="SSF50129">
    <property type="entry name" value="GroES-like"/>
    <property type="match status" value="1"/>
</dbReference>
<dbReference type="EMBL" id="CP014228">
    <property type="protein sequence ID" value="AMD88477.1"/>
    <property type="molecule type" value="Genomic_DNA"/>
</dbReference>
<reference evidence="3" key="1">
    <citation type="submission" date="2016-02" db="EMBL/GenBank/DDBJ databases">
        <authorList>
            <person name="Holder M.E."/>
            <person name="Ajami N.J."/>
            <person name="Petrosino J.F."/>
        </authorList>
    </citation>
    <scope>NUCLEOTIDE SEQUENCE [LARGE SCALE GENOMIC DNA]</scope>
    <source>
        <strain evidence="3">CCUG 36733</strain>
    </source>
</reference>
<evidence type="ECO:0000313" key="3">
    <source>
        <dbReference type="Proteomes" id="UP000065220"/>
    </source>
</evidence>
<organism evidence="2 3">
    <name type="scientific">Actinomyces radicidentis</name>
    <dbReference type="NCBI Taxonomy" id="111015"/>
    <lineage>
        <taxon>Bacteria</taxon>
        <taxon>Bacillati</taxon>
        <taxon>Actinomycetota</taxon>
        <taxon>Actinomycetes</taxon>
        <taxon>Actinomycetales</taxon>
        <taxon>Actinomycetaceae</taxon>
        <taxon>Actinomyces</taxon>
    </lineage>
</organism>
<keyword evidence="3" id="KW-1185">Reference proteome</keyword>
<dbReference type="Pfam" id="PF08240">
    <property type="entry name" value="ADH_N"/>
    <property type="match status" value="1"/>
</dbReference>
<dbReference type="PANTHER" id="PTHR11695">
    <property type="entry name" value="ALCOHOL DEHYDROGENASE RELATED"/>
    <property type="match status" value="1"/>
</dbReference>
<dbReference type="InterPro" id="IPR011032">
    <property type="entry name" value="GroES-like_sf"/>
</dbReference>
<dbReference type="InterPro" id="IPR013154">
    <property type="entry name" value="ADH-like_N"/>
</dbReference>
<dbReference type="KEGG" id="ard:AXF14_06630"/>
<dbReference type="InterPro" id="IPR020843">
    <property type="entry name" value="ER"/>
</dbReference>
<dbReference type="GO" id="GO:0016491">
    <property type="term" value="F:oxidoreductase activity"/>
    <property type="evidence" value="ECO:0007669"/>
    <property type="project" value="InterPro"/>
</dbReference>
<dbReference type="Gene3D" id="3.40.50.720">
    <property type="entry name" value="NAD(P)-binding Rossmann-like Domain"/>
    <property type="match status" value="1"/>
</dbReference>
<dbReference type="InterPro" id="IPR050700">
    <property type="entry name" value="YIM1/Zinc_Alcohol_DH_Fams"/>
</dbReference>
<dbReference type="Gene3D" id="3.90.180.10">
    <property type="entry name" value="Medium-chain alcohol dehydrogenases, catalytic domain"/>
    <property type="match status" value="1"/>
</dbReference>
<gene>
    <name evidence="2" type="ORF">AXF14_06630</name>
</gene>
<dbReference type="OrthoDB" id="9801186at2"/>
<dbReference type="Proteomes" id="UP000065220">
    <property type="component" value="Chromosome"/>
</dbReference>
<accession>A0A0X8JGM9</accession>
<evidence type="ECO:0000313" key="2">
    <source>
        <dbReference type="EMBL" id="AMD88477.1"/>
    </source>
</evidence>
<evidence type="ECO:0000259" key="1">
    <source>
        <dbReference type="SMART" id="SM00829"/>
    </source>
</evidence>
<dbReference type="SMART" id="SM00829">
    <property type="entry name" value="PKS_ER"/>
    <property type="match status" value="1"/>
</dbReference>